<protein>
    <recommendedName>
        <fullName evidence="1">Plasmid pRiA4b Orf3-like domain-containing protein</fullName>
    </recommendedName>
</protein>
<feature type="domain" description="Plasmid pRiA4b Orf3-like" evidence="1">
    <location>
        <begin position="37"/>
        <end position="124"/>
    </location>
</feature>
<dbReference type="PANTHER" id="PTHR41878">
    <property type="entry name" value="LEXA REPRESSOR-RELATED"/>
    <property type="match status" value="1"/>
</dbReference>
<dbReference type="PANTHER" id="PTHR41878:SF1">
    <property type="entry name" value="TNPR PROTEIN"/>
    <property type="match status" value="1"/>
</dbReference>
<dbReference type="Gene3D" id="3.10.290.30">
    <property type="entry name" value="MM3350-like"/>
    <property type="match status" value="1"/>
</dbReference>
<dbReference type="SUPFAM" id="SSF159941">
    <property type="entry name" value="MM3350-like"/>
    <property type="match status" value="1"/>
</dbReference>
<dbReference type="RefSeq" id="WP_230501129.1">
    <property type="nucleotide sequence ID" value="NZ_CAKJTJ010000008.1"/>
</dbReference>
<dbReference type="EMBL" id="CAKJTJ010000008">
    <property type="protein sequence ID" value="CAG9621231.1"/>
    <property type="molecule type" value="Genomic_DNA"/>
</dbReference>
<gene>
    <name evidence="2" type="ORF">BACCIP111883_02003</name>
</gene>
<comment type="caution">
    <text evidence="2">The sequence shown here is derived from an EMBL/GenBank/DDBJ whole genome shotgun (WGS) entry which is preliminary data.</text>
</comment>
<accession>A0ABM8YML0</accession>
<proteinExistence type="predicted"/>
<dbReference type="Pfam" id="PF07929">
    <property type="entry name" value="PRiA4_ORF3"/>
    <property type="match status" value="1"/>
</dbReference>
<name>A0ABM8YML0_9BACI</name>
<evidence type="ECO:0000313" key="2">
    <source>
        <dbReference type="EMBL" id="CAG9621231.1"/>
    </source>
</evidence>
<evidence type="ECO:0000313" key="3">
    <source>
        <dbReference type="Proteomes" id="UP000789833"/>
    </source>
</evidence>
<sequence>MNNKEINAIDQIERFYSYGDTPMELITDQKVKSFLPAIIVYNYDFGDGWQHIIEFEQTINDYFFNYPICNGGEGNAPPEDVGAEPGFDNFLAIINNPSHPDHNAMVEWGEMQGYQEFDIDEINMRLR</sequence>
<evidence type="ECO:0000259" key="1">
    <source>
        <dbReference type="Pfam" id="PF07929"/>
    </source>
</evidence>
<dbReference type="InterPro" id="IPR024047">
    <property type="entry name" value="MM3350-like_sf"/>
</dbReference>
<dbReference type="Proteomes" id="UP000789833">
    <property type="component" value="Unassembled WGS sequence"/>
</dbReference>
<reference evidence="2 3" key="1">
    <citation type="submission" date="2021-10" db="EMBL/GenBank/DDBJ databases">
        <authorList>
            <person name="Criscuolo A."/>
        </authorList>
    </citation>
    <scope>NUCLEOTIDE SEQUENCE [LARGE SCALE GENOMIC DNA]</scope>
    <source>
        <strain evidence="3">CIP 111883</strain>
    </source>
</reference>
<dbReference type="InterPro" id="IPR012912">
    <property type="entry name" value="Plasmid_pRiA4b_Orf3-like"/>
</dbReference>
<organism evidence="2 3">
    <name type="scientific">Sutcliffiella rhizosphaerae</name>
    <dbReference type="NCBI Taxonomy" id="2880967"/>
    <lineage>
        <taxon>Bacteria</taxon>
        <taxon>Bacillati</taxon>
        <taxon>Bacillota</taxon>
        <taxon>Bacilli</taxon>
        <taxon>Bacillales</taxon>
        <taxon>Bacillaceae</taxon>
        <taxon>Sutcliffiella</taxon>
    </lineage>
</organism>
<keyword evidence="3" id="KW-1185">Reference proteome</keyword>